<protein>
    <submittedName>
        <fullName evidence="1">Uncharacterized protein</fullName>
    </submittedName>
</protein>
<comment type="caution">
    <text evidence="1">The sequence shown here is derived from an EMBL/GenBank/DDBJ whole genome shotgun (WGS) entry which is preliminary data.</text>
</comment>
<proteinExistence type="predicted"/>
<reference evidence="1 2" key="1">
    <citation type="submission" date="2018-08" db="EMBL/GenBank/DDBJ databases">
        <title>Comamonas testosteroni strain SWCO2.</title>
        <authorList>
            <person name="Jiang N."/>
            <person name="Zhang X.Z."/>
        </authorList>
    </citation>
    <scope>NUCLEOTIDE SEQUENCE [LARGE SCALE GENOMIC DNA]</scope>
    <source>
        <strain evidence="1 2">SWCO2</strain>
    </source>
</reference>
<dbReference type="AlphaFoldDB" id="A0A373FNV2"/>
<sequence>MRRNLLYATGAVIAVGAASLGLPWLSRRKSALQRHAIVQAVFAKALPPLTHQHLQLIRQLRVTWLPIESGAPGIDPAQPLLGDSLGLEATQQILQTRDADLATKLLAEVCLWVPEFTASATLAPGSYALPAGFDGKTQNEKFEFRAEHLTLLQAALWREVDDSNVADVLADEDSSQPLWPMPYIDGKRPYGDRSYYQIDMAELLGQPYAKDAQGRYILPPEKDEALKQLHLQTQAALQVLFMYCTPAKLIESQ</sequence>
<dbReference type="Proteomes" id="UP000261948">
    <property type="component" value="Unassembled WGS sequence"/>
</dbReference>
<name>A0A373FNV2_COMTE</name>
<evidence type="ECO:0000313" key="2">
    <source>
        <dbReference type="Proteomes" id="UP000261948"/>
    </source>
</evidence>
<accession>A0A373FNV2</accession>
<keyword evidence="2" id="KW-1185">Reference proteome</keyword>
<organism evidence="1 2">
    <name type="scientific">Comamonas testosteroni</name>
    <name type="common">Pseudomonas testosteroni</name>
    <dbReference type="NCBI Taxonomy" id="285"/>
    <lineage>
        <taxon>Bacteria</taxon>
        <taxon>Pseudomonadati</taxon>
        <taxon>Pseudomonadota</taxon>
        <taxon>Betaproteobacteria</taxon>
        <taxon>Burkholderiales</taxon>
        <taxon>Comamonadaceae</taxon>
        <taxon>Comamonas</taxon>
    </lineage>
</organism>
<gene>
    <name evidence="1" type="ORF">DZC30_11765</name>
</gene>
<evidence type="ECO:0000313" key="1">
    <source>
        <dbReference type="EMBL" id="RGE45029.1"/>
    </source>
</evidence>
<dbReference type="EMBL" id="QURR01000012">
    <property type="protein sequence ID" value="RGE45029.1"/>
    <property type="molecule type" value="Genomic_DNA"/>
</dbReference>
<dbReference type="OrthoDB" id="8998246at2"/>